<accession>A0A7Y0LAA8</accession>
<keyword evidence="1" id="KW-1133">Transmembrane helix</keyword>
<comment type="caution">
    <text evidence="2">The sequence shown here is derived from an EMBL/GenBank/DDBJ whole genome shotgun (WGS) entry which is preliminary data.</text>
</comment>
<dbReference type="EMBL" id="JABBVZ010000145">
    <property type="protein sequence ID" value="NMP24759.1"/>
    <property type="molecule type" value="Genomic_DNA"/>
</dbReference>
<dbReference type="RefSeq" id="WP_169102965.1">
    <property type="nucleotide sequence ID" value="NZ_JABBVZ010000145.1"/>
</dbReference>
<feature type="transmembrane region" description="Helical" evidence="1">
    <location>
        <begin position="81"/>
        <end position="100"/>
    </location>
</feature>
<protein>
    <submittedName>
        <fullName evidence="2">AzlD domain-containing protein</fullName>
    </submittedName>
</protein>
<sequence length="105" mass="11236">MHVLWVFATVGIGTFLMRTGPQWLGARLTWPRPFLGWLARVTPAALGALLAPALFVAHGHLVRPWTSPALGAAVLAAISQWWLRQLLVTVAVGVGAYMLLGAVKG</sequence>
<gene>
    <name evidence="2" type="ORF">HIJ39_20840</name>
</gene>
<reference evidence="2 3" key="1">
    <citation type="submission" date="2020-04" db="EMBL/GenBank/DDBJ databases">
        <authorList>
            <person name="Zhang R."/>
            <person name="Schippers A."/>
        </authorList>
    </citation>
    <scope>NUCLEOTIDE SEQUENCE [LARGE SCALE GENOMIC DNA]</scope>
    <source>
        <strain evidence="2 3">DSM 109850</strain>
    </source>
</reference>
<keyword evidence="1" id="KW-0472">Membrane</keyword>
<dbReference type="AlphaFoldDB" id="A0A7Y0LAA8"/>
<keyword evidence="3" id="KW-1185">Reference proteome</keyword>
<evidence type="ECO:0000313" key="3">
    <source>
        <dbReference type="Proteomes" id="UP000533476"/>
    </source>
</evidence>
<evidence type="ECO:0000256" key="1">
    <source>
        <dbReference type="SAM" id="Phobius"/>
    </source>
</evidence>
<proteinExistence type="predicted"/>
<dbReference type="Pfam" id="PF05437">
    <property type="entry name" value="AzlD"/>
    <property type="match status" value="1"/>
</dbReference>
<evidence type="ECO:0000313" key="2">
    <source>
        <dbReference type="EMBL" id="NMP24759.1"/>
    </source>
</evidence>
<organism evidence="2 3">
    <name type="scientific">Sulfobacillus harzensis</name>
    <dbReference type="NCBI Taxonomy" id="2729629"/>
    <lineage>
        <taxon>Bacteria</taxon>
        <taxon>Bacillati</taxon>
        <taxon>Bacillota</taxon>
        <taxon>Clostridia</taxon>
        <taxon>Eubacteriales</taxon>
        <taxon>Clostridiales Family XVII. Incertae Sedis</taxon>
        <taxon>Sulfobacillus</taxon>
    </lineage>
</organism>
<dbReference type="Proteomes" id="UP000533476">
    <property type="component" value="Unassembled WGS sequence"/>
</dbReference>
<dbReference type="InterPro" id="IPR008407">
    <property type="entry name" value="Brnchd-chn_aa_trnsp_AzlD"/>
</dbReference>
<name>A0A7Y0LAA8_9FIRM</name>
<feature type="transmembrane region" description="Helical" evidence="1">
    <location>
        <begin position="6"/>
        <end position="25"/>
    </location>
</feature>
<feature type="transmembrane region" description="Helical" evidence="1">
    <location>
        <begin position="37"/>
        <end position="61"/>
    </location>
</feature>
<keyword evidence="1" id="KW-0812">Transmembrane</keyword>